<dbReference type="GO" id="GO:0006526">
    <property type="term" value="P:L-arginine biosynthetic process"/>
    <property type="evidence" value="ECO:0007669"/>
    <property type="project" value="UniProtKB-UniRule"/>
</dbReference>
<dbReference type="UniPathway" id="UPA00068">
    <property type="reaction ID" value="UER00109"/>
</dbReference>
<keyword evidence="4" id="KW-0963">Cytoplasm</keyword>
<evidence type="ECO:0000256" key="4">
    <source>
        <dbReference type="HAMAP-Rule" id="MF_01107"/>
    </source>
</evidence>
<keyword evidence="2 4" id="KW-0808">Transferase</keyword>
<dbReference type="CDD" id="cd00610">
    <property type="entry name" value="OAT_like"/>
    <property type="match status" value="1"/>
</dbReference>
<dbReference type="Proteomes" id="UP000183635">
    <property type="component" value="Unassembled WGS sequence"/>
</dbReference>
<evidence type="ECO:0000313" key="5">
    <source>
        <dbReference type="EMBL" id="SFH88729.1"/>
    </source>
</evidence>
<dbReference type="PROSITE" id="PS00600">
    <property type="entry name" value="AA_TRANSFER_CLASS_3"/>
    <property type="match status" value="1"/>
</dbReference>
<reference evidence="5 6" key="1">
    <citation type="submission" date="2016-10" db="EMBL/GenBank/DDBJ databases">
        <authorList>
            <person name="de Groot N.N."/>
        </authorList>
    </citation>
    <scope>NUCLEOTIDE SEQUENCE [LARGE SCALE GENOMIC DNA]</scope>
    <source>
        <strain evidence="5 6">DSM 8537</strain>
    </source>
</reference>
<feature type="modified residue" description="N6-(pyridoxal phosphate)lysine" evidence="4">
    <location>
        <position position="243"/>
    </location>
</feature>
<organism evidence="5 6">
    <name type="scientific">Paracoccus aminovorans</name>
    <dbReference type="NCBI Taxonomy" id="34004"/>
    <lineage>
        <taxon>Bacteria</taxon>
        <taxon>Pseudomonadati</taxon>
        <taxon>Pseudomonadota</taxon>
        <taxon>Alphaproteobacteria</taxon>
        <taxon>Rhodobacterales</taxon>
        <taxon>Paracoccaceae</taxon>
        <taxon>Paracoccus</taxon>
    </lineage>
</organism>
<comment type="miscellaneous">
    <text evidence="4">May also have succinyldiaminopimelate aminotransferase activity, thus carrying out the corresponding step in lysine biosynthesis.</text>
</comment>
<dbReference type="NCBIfam" id="TIGR00707">
    <property type="entry name" value="argD"/>
    <property type="match status" value="1"/>
</dbReference>
<sequence>MNSHVLPIYNRAPIAFERGEGSWAIATDGTRYLDLGAGIAVNALGHANPELVAALTEQAQRIWHVSNLYQIPEQEKLAELLVANTFADTAFITNSGTEAAELAIKMVRKYWSEQGDPERIEILTFEGAFHGRSTGAIAASGSEKMVQGFGPLMPGFRHLPWGDMAALEAAISQRTAAVMLEPVQGEGGIRPLPDADLRLIRELCDRTGALLVLDEVQSGMGRTGRLFAHEYAGIAPDIMMVAKGIGGGFPLGAVLATEKAASGMGAGTHGSTYGGNPLACAVGAKVMQIIAAPEFLAEVNRKAALLRQKLEGLVAAHPSVFESVRGQGLMLGLKCRVAPTEMVRAGYAEHVLTVAAADNTLRLLPPLIISDEEIAEAVVRLDRAAGRLDG</sequence>
<dbReference type="EC" id="2.6.1.11" evidence="4"/>
<keyword evidence="3 4" id="KW-0663">Pyridoxal phosphate</keyword>
<dbReference type="Gene3D" id="3.90.1150.10">
    <property type="entry name" value="Aspartate Aminotransferase, domain 1"/>
    <property type="match status" value="1"/>
</dbReference>
<accession>A0A1I3DQA2</accession>
<dbReference type="GO" id="GO:0003992">
    <property type="term" value="F:N2-acetyl-L-ornithine:2-oxoglutarate 5-aminotransferase activity"/>
    <property type="evidence" value="ECO:0007669"/>
    <property type="project" value="UniProtKB-UniRule"/>
</dbReference>
<keyword evidence="4" id="KW-0028">Amino-acid biosynthesis</keyword>
<dbReference type="NCBIfam" id="NF002325">
    <property type="entry name" value="PRK01278.1"/>
    <property type="match status" value="1"/>
</dbReference>
<evidence type="ECO:0000256" key="2">
    <source>
        <dbReference type="ARBA" id="ARBA00022679"/>
    </source>
</evidence>
<gene>
    <name evidence="4" type="primary">argD</name>
    <name evidence="5" type="ORF">SAMN04488021_1418</name>
</gene>
<comment type="catalytic activity">
    <reaction evidence="4">
        <text>N(2)-acetyl-L-ornithine + 2-oxoglutarate = N-acetyl-L-glutamate 5-semialdehyde + L-glutamate</text>
        <dbReference type="Rhea" id="RHEA:18049"/>
        <dbReference type="ChEBI" id="CHEBI:16810"/>
        <dbReference type="ChEBI" id="CHEBI:29123"/>
        <dbReference type="ChEBI" id="CHEBI:29985"/>
        <dbReference type="ChEBI" id="CHEBI:57805"/>
        <dbReference type="EC" id="2.6.1.11"/>
    </reaction>
</comment>
<dbReference type="InterPro" id="IPR005814">
    <property type="entry name" value="Aminotrans_3"/>
</dbReference>
<feature type="binding site" evidence="4">
    <location>
        <position position="132"/>
    </location>
    <ligand>
        <name>N(2)-acetyl-L-ornithine</name>
        <dbReference type="ChEBI" id="CHEBI:57805"/>
    </ligand>
</feature>
<feature type="binding site" evidence="4">
    <location>
        <position position="272"/>
    </location>
    <ligand>
        <name>pyridoxal 5'-phosphate</name>
        <dbReference type="ChEBI" id="CHEBI:597326"/>
    </ligand>
</feature>
<protein>
    <recommendedName>
        <fullName evidence="4">Acetylornithine aminotransferase</fullName>
        <shortName evidence="4">ACOAT</shortName>
        <ecNumber evidence="4">2.6.1.11</ecNumber>
    </recommendedName>
</protein>
<comment type="similarity">
    <text evidence="4">Belongs to the class-III pyridoxal-phosphate-dependent aminotransferase family. ArgD subfamily.</text>
</comment>
<feature type="binding site" evidence="4">
    <location>
        <position position="129"/>
    </location>
    <ligand>
        <name>pyridoxal 5'-phosphate</name>
        <dbReference type="ChEBI" id="CHEBI:597326"/>
    </ligand>
</feature>
<keyword evidence="1 4" id="KW-0032">Aminotransferase</keyword>
<comment type="subunit">
    <text evidence="4">Homodimer.</text>
</comment>
<dbReference type="Gene3D" id="3.40.640.10">
    <property type="entry name" value="Type I PLP-dependent aspartate aminotransferase-like (Major domain)"/>
    <property type="match status" value="1"/>
</dbReference>
<dbReference type="InterPro" id="IPR049704">
    <property type="entry name" value="Aminotrans_3_PPA_site"/>
</dbReference>
<feature type="binding site" evidence="4">
    <location>
        <begin position="96"/>
        <end position="97"/>
    </location>
    <ligand>
        <name>pyridoxal 5'-phosphate</name>
        <dbReference type="ChEBI" id="CHEBI:597326"/>
    </ligand>
</feature>
<dbReference type="PANTHER" id="PTHR11986">
    <property type="entry name" value="AMINOTRANSFERASE CLASS III"/>
    <property type="match status" value="1"/>
</dbReference>
<dbReference type="InterPro" id="IPR015422">
    <property type="entry name" value="PyrdxlP-dep_Trfase_small"/>
</dbReference>
<dbReference type="SUPFAM" id="SSF53383">
    <property type="entry name" value="PLP-dependent transferases"/>
    <property type="match status" value="1"/>
</dbReference>
<dbReference type="EMBL" id="FOPU01000041">
    <property type="protein sequence ID" value="SFH88729.1"/>
    <property type="molecule type" value="Genomic_DNA"/>
</dbReference>
<comment type="subcellular location">
    <subcellularLocation>
        <location evidence="4">Cytoplasm</location>
    </subcellularLocation>
</comment>
<proteinExistence type="inferred from homology"/>
<evidence type="ECO:0000256" key="1">
    <source>
        <dbReference type="ARBA" id="ARBA00022576"/>
    </source>
</evidence>
<dbReference type="GO" id="GO:0005737">
    <property type="term" value="C:cytoplasm"/>
    <property type="evidence" value="ECO:0007669"/>
    <property type="project" value="UniProtKB-SubCell"/>
</dbReference>
<dbReference type="Pfam" id="PF00202">
    <property type="entry name" value="Aminotran_3"/>
    <property type="match status" value="1"/>
</dbReference>
<dbReference type="InterPro" id="IPR050103">
    <property type="entry name" value="Class-III_PLP-dep_AT"/>
</dbReference>
<dbReference type="AlphaFoldDB" id="A0A1I3DQA2"/>
<dbReference type="OrthoDB" id="9801834at2"/>
<dbReference type="InterPro" id="IPR015424">
    <property type="entry name" value="PyrdxlP-dep_Trfase"/>
</dbReference>
<name>A0A1I3DQA2_9RHOB</name>
<dbReference type="FunFam" id="3.40.640.10:FF:000004">
    <property type="entry name" value="Acetylornithine aminotransferase"/>
    <property type="match status" value="1"/>
</dbReference>
<dbReference type="HAMAP" id="MF_01107">
    <property type="entry name" value="ArgD_aminotrans_3"/>
    <property type="match status" value="1"/>
</dbReference>
<keyword evidence="6" id="KW-1185">Reference proteome</keyword>
<dbReference type="InterPro" id="IPR004636">
    <property type="entry name" value="AcOrn/SuccOrn_fam"/>
</dbReference>
<feature type="binding site" evidence="4">
    <location>
        <begin position="214"/>
        <end position="217"/>
    </location>
    <ligand>
        <name>pyridoxal 5'-phosphate</name>
        <dbReference type="ChEBI" id="CHEBI:597326"/>
    </ligand>
</feature>
<dbReference type="STRING" id="34004.SAMN04488021_1418"/>
<dbReference type="GO" id="GO:0030170">
    <property type="term" value="F:pyridoxal phosphate binding"/>
    <property type="evidence" value="ECO:0007669"/>
    <property type="project" value="InterPro"/>
</dbReference>
<dbReference type="RefSeq" id="WP_074970174.1">
    <property type="nucleotide sequence ID" value="NZ_CBCRYP010000039.1"/>
</dbReference>
<keyword evidence="4" id="KW-0055">Arginine biosynthesis</keyword>
<comment type="cofactor">
    <cofactor evidence="4">
        <name>pyridoxal 5'-phosphate</name>
        <dbReference type="ChEBI" id="CHEBI:597326"/>
    </cofactor>
    <text evidence="4">Binds 1 pyridoxal phosphate per subunit.</text>
</comment>
<dbReference type="PANTHER" id="PTHR11986:SF113">
    <property type="entry name" value="SUCCINYLORNITHINE TRANSAMINASE"/>
    <property type="match status" value="1"/>
</dbReference>
<comment type="pathway">
    <text evidence="4">Amino-acid biosynthesis; L-arginine biosynthesis; N(2)-acetyl-L-ornithine from L-glutamate: step 4/4.</text>
</comment>
<dbReference type="InterPro" id="IPR015421">
    <property type="entry name" value="PyrdxlP-dep_Trfase_major"/>
</dbReference>
<evidence type="ECO:0000256" key="3">
    <source>
        <dbReference type="ARBA" id="ARBA00022898"/>
    </source>
</evidence>
<feature type="binding site" evidence="4">
    <location>
        <position position="271"/>
    </location>
    <ligand>
        <name>N(2)-acetyl-L-ornithine</name>
        <dbReference type="ChEBI" id="CHEBI:57805"/>
    </ligand>
</feature>
<dbReference type="PIRSF" id="PIRSF000521">
    <property type="entry name" value="Transaminase_4ab_Lys_Orn"/>
    <property type="match status" value="1"/>
</dbReference>
<evidence type="ECO:0000313" key="6">
    <source>
        <dbReference type="Proteomes" id="UP000183635"/>
    </source>
</evidence>
<dbReference type="GO" id="GO:0042802">
    <property type="term" value="F:identical protein binding"/>
    <property type="evidence" value="ECO:0007669"/>
    <property type="project" value="TreeGrafter"/>
</dbReference>